<gene>
    <name evidence="9" type="ORF">EDC57_0275</name>
</gene>
<dbReference type="GO" id="GO:0020037">
    <property type="term" value="F:heme binding"/>
    <property type="evidence" value="ECO:0007669"/>
    <property type="project" value="InterPro"/>
</dbReference>
<dbReference type="PANTHER" id="PTHR32439">
    <property type="entry name" value="FERREDOXIN--NITRITE REDUCTASE, CHLOROPLASTIC"/>
    <property type="match status" value="1"/>
</dbReference>
<evidence type="ECO:0000256" key="4">
    <source>
        <dbReference type="ARBA" id="ARBA00023002"/>
    </source>
</evidence>
<feature type="domain" description="Nitrite/sulphite reductase 4Fe-4S" evidence="7">
    <location>
        <begin position="118"/>
        <end position="269"/>
    </location>
</feature>
<keyword evidence="5" id="KW-0408">Iron</keyword>
<dbReference type="Pfam" id="PF01077">
    <property type="entry name" value="NIR_SIR"/>
    <property type="match status" value="1"/>
</dbReference>
<keyword evidence="10" id="KW-1185">Reference proteome</keyword>
<dbReference type="InterPro" id="IPR051329">
    <property type="entry name" value="NIR_SIR_4Fe-4S"/>
</dbReference>
<keyword evidence="3" id="KW-0479">Metal-binding</keyword>
<dbReference type="SUPFAM" id="SSF55124">
    <property type="entry name" value="Nitrite/Sulfite reductase N-terminal domain-like"/>
    <property type="match status" value="2"/>
</dbReference>
<proteinExistence type="predicted"/>
<name>A0A3N1Y6D4_9GAMM</name>
<evidence type="ECO:0000256" key="1">
    <source>
        <dbReference type="ARBA" id="ARBA00022485"/>
    </source>
</evidence>
<dbReference type="GO" id="GO:0016491">
    <property type="term" value="F:oxidoreductase activity"/>
    <property type="evidence" value="ECO:0007669"/>
    <property type="project" value="UniProtKB-KW"/>
</dbReference>
<dbReference type="Gene3D" id="3.30.413.10">
    <property type="entry name" value="Sulfite Reductase Hemoprotein, domain 1"/>
    <property type="match status" value="2"/>
</dbReference>
<evidence type="ECO:0000313" key="10">
    <source>
        <dbReference type="Proteomes" id="UP000276634"/>
    </source>
</evidence>
<dbReference type="RefSeq" id="WP_123399490.1">
    <property type="nucleotide sequence ID" value="NZ_RJVI01000001.1"/>
</dbReference>
<dbReference type="OrthoDB" id="3189055at2"/>
<dbReference type="SUPFAM" id="SSF56014">
    <property type="entry name" value="Nitrite and sulphite reductase 4Fe-4S domain-like"/>
    <property type="match status" value="2"/>
</dbReference>
<dbReference type="InterPro" id="IPR005117">
    <property type="entry name" value="NiRdtase/SiRdtase_haem-b_fer"/>
</dbReference>
<dbReference type="PROSITE" id="PS00365">
    <property type="entry name" value="NIR_SIR"/>
    <property type="match status" value="2"/>
</dbReference>
<evidence type="ECO:0000256" key="2">
    <source>
        <dbReference type="ARBA" id="ARBA00022617"/>
    </source>
</evidence>
<protein>
    <submittedName>
        <fullName evidence="9">Sulfite reductase (NADPH) hemoprotein beta-component</fullName>
    </submittedName>
</protein>
<evidence type="ECO:0000256" key="3">
    <source>
        <dbReference type="ARBA" id="ARBA00022723"/>
    </source>
</evidence>
<evidence type="ECO:0000256" key="6">
    <source>
        <dbReference type="ARBA" id="ARBA00023014"/>
    </source>
</evidence>
<keyword evidence="2" id="KW-0349">Heme</keyword>
<dbReference type="InterPro" id="IPR006066">
    <property type="entry name" value="NO2/SO3_Rdtase_FeS/sirohaem_BS"/>
</dbReference>
<accession>A0A3N1Y6D4</accession>
<keyword evidence="1" id="KW-0004">4Fe-4S</keyword>
<evidence type="ECO:0000259" key="7">
    <source>
        <dbReference type="Pfam" id="PF01077"/>
    </source>
</evidence>
<evidence type="ECO:0000256" key="5">
    <source>
        <dbReference type="ARBA" id="ARBA00023004"/>
    </source>
</evidence>
<feature type="domain" description="Nitrite/Sulfite reductase ferredoxin-like" evidence="8">
    <location>
        <begin position="41"/>
        <end position="107"/>
    </location>
</feature>
<dbReference type="InterPro" id="IPR006067">
    <property type="entry name" value="NO2/SO3_Rdtase_4Fe4S_dom"/>
</dbReference>
<dbReference type="Proteomes" id="UP000276634">
    <property type="component" value="Unassembled WGS sequence"/>
</dbReference>
<keyword evidence="4" id="KW-0560">Oxidoreductase</keyword>
<reference evidence="9 10" key="1">
    <citation type="submission" date="2018-11" db="EMBL/GenBank/DDBJ databases">
        <title>Genomic Encyclopedia of Type Strains, Phase IV (KMG-IV): sequencing the most valuable type-strain genomes for metagenomic binning, comparative biology and taxonomic classification.</title>
        <authorList>
            <person name="Goeker M."/>
        </authorList>
    </citation>
    <scope>NUCLEOTIDE SEQUENCE [LARGE SCALE GENOMIC DNA]</scope>
    <source>
        <strain evidence="9 10">DSM 100275</strain>
    </source>
</reference>
<comment type="caution">
    <text evidence="9">The sequence shown here is derived from an EMBL/GenBank/DDBJ whole genome shotgun (WGS) entry which is preliminary data.</text>
</comment>
<dbReference type="PANTHER" id="PTHR32439:SF9">
    <property type="entry name" value="BLR3264 PROTEIN"/>
    <property type="match status" value="1"/>
</dbReference>
<dbReference type="AlphaFoldDB" id="A0A3N1Y6D4"/>
<dbReference type="GO" id="GO:0046872">
    <property type="term" value="F:metal ion binding"/>
    <property type="evidence" value="ECO:0007669"/>
    <property type="project" value="UniProtKB-KW"/>
</dbReference>
<sequence length="553" mass="58298">MAIDLNDPTVLDAFEAAVEAVRAGRMAPEAFVPVRLQQGIYAQRQEGLHMVRVKLPGGAVAPRQLAGLAEGLERFCGHPVVNLTTRQDVQYHGVRLEDLPALLRLLAGHGLTTREAAGNTVRNVTACPLAGVCPGEHVDVQPLIEAVARRFTGDPVASALPRKFKVSFSGCEADCAGARIHDLGIVAVRRDGAPGFALYVGGGLGSRPREADLLDPFVPAARLLAAVEAVIRLHHEHSERRRRARARLKFTVERLGIERFRALYRERLARLEGGAVAAAWREPGPAPALPGGVVRAPVAQRQPGRVALPVAVPRGELDAAQLRGLAALLPEHGVEALRVTQDQNLLLLGVAEERLAALEAALGRLGLGRPRAGDGVVTCPGTTLCPLAVTASPHLADRIDGGAEDLRVRVNGCPNGCAQSRVGDIGLHGQGRRVDGVLVPCYVLEFGGDPAAGGGLAVEGPEVPARRVPQALARVRAAWRERRGEDESFGAWARREGAGFFHALLADLVPVRAEEAAALAVDWSGEGAVAQDEEGLGECAQGGLAGFELPTGT</sequence>
<dbReference type="InterPro" id="IPR045854">
    <property type="entry name" value="NO2/SO3_Rdtase_4Fe4S_sf"/>
</dbReference>
<feature type="domain" description="Nitrite/Sulfite reductase ferredoxin-like" evidence="8">
    <location>
        <begin position="299"/>
        <end position="363"/>
    </location>
</feature>
<evidence type="ECO:0000313" key="9">
    <source>
        <dbReference type="EMBL" id="ROR34379.1"/>
    </source>
</evidence>
<dbReference type="Gene3D" id="3.90.480.10">
    <property type="entry name" value="Sulfite Reductase Hemoprotein,Domain 2"/>
    <property type="match status" value="1"/>
</dbReference>
<dbReference type="Pfam" id="PF03460">
    <property type="entry name" value="NIR_SIR_ferr"/>
    <property type="match status" value="2"/>
</dbReference>
<dbReference type="EMBL" id="RJVI01000001">
    <property type="protein sequence ID" value="ROR34379.1"/>
    <property type="molecule type" value="Genomic_DNA"/>
</dbReference>
<evidence type="ECO:0000259" key="8">
    <source>
        <dbReference type="Pfam" id="PF03460"/>
    </source>
</evidence>
<organism evidence="9 10">
    <name type="scientific">Inmirania thermothiophila</name>
    <dbReference type="NCBI Taxonomy" id="1750597"/>
    <lineage>
        <taxon>Bacteria</taxon>
        <taxon>Pseudomonadati</taxon>
        <taxon>Pseudomonadota</taxon>
        <taxon>Gammaproteobacteria</taxon>
        <taxon>Chromatiales</taxon>
        <taxon>Ectothiorhodospiraceae</taxon>
        <taxon>Inmirania</taxon>
    </lineage>
</organism>
<keyword evidence="6" id="KW-0411">Iron-sulfur</keyword>
<dbReference type="GO" id="GO:0051539">
    <property type="term" value="F:4 iron, 4 sulfur cluster binding"/>
    <property type="evidence" value="ECO:0007669"/>
    <property type="project" value="UniProtKB-KW"/>
</dbReference>
<dbReference type="InterPro" id="IPR036136">
    <property type="entry name" value="Nit/Sulf_reduc_fer-like_dom_sf"/>
</dbReference>